<keyword evidence="3 7" id="KW-0067">ATP-binding</keyword>
<dbReference type="PROSITE" id="PS00211">
    <property type="entry name" value="ABC_TRANSPORTER_1"/>
    <property type="match status" value="1"/>
</dbReference>
<dbReference type="InterPro" id="IPR027417">
    <property type="entry name" value="P-loop_NTPase"/>
</dbReference>
<dbReference type="RefSeq" id="WP_370397173.1">
    <property type="nucleotide sequence ID" value="NZ_JALBUT010000006.1"/>
</dbReference>
<accession>A0ABU4WGP1</accession>
<organism evidence="7 8">
    <name type="scientific">Intestinicryptomonas porci</name>
    <dbReference type="NCBI Taxonomy" id="2926320"/>
    <lineage>
        <taxon>Bacteria</taxon>
        <taxon>Pseudomonadati</taxon>
        <taxon>Verrucomicrobiota</taxon>
        <taxon>Opitutia</taxon>
        <taxon>Opitutales</taxon>
        <taxon>Intestinicryptomonaceae</taxon>
        <taxon>Intestinicryptomonas</taxon>
    </lineage>
</organism>
<keyword evidence="1" id="KW-0813">Transport</keyword>
<dbReference type="Proteomes" id="UP001275932">
    <property type="component" value="Unassembled WGS sequence"/>
</dbReference>
<evidence type="ECO:0000256" key="5">
    <source>
        <dbReference type="ARBA" id="ARBA00037066"/>
    </source>
</evidence>
<evidence type="ECO:0000259" key="6">
    <source>
        <dbReference type="PROSITE" id="PS50893"/>
    </source>
</evidence>
<evidence type="ECO:0000256" key="1">
    <source>
        <dbReference type="ARBA" id="ARBA00022448"/>
    </source>
</evidence>
<dbReference type="Gene3D" id="3.40.50.300">
    <property type="entry name" value="P-loop containing nucleotide triphosphate hydrolases"/>
    <property type="match status" value="1"/>
</dbReference>
<dbReference type="PANTHER" id="PTHR42794:SF1">
    <property type="entry name" value="HEMIN IMPORT ATP-BINDING PROTEIN HMUV"/>
    <property type="match status" value="1"/>
</dbReference>
<dbReference type="InterPro" id="IPR003593">
    <property type="entry name" value="AAA+_ATPase"/>
</dbReference>
<comment type="caution">
    <text evidence="7">The sequence shown here is derived from an EMBL/GenBank/DDBJ whole genome shotgun (WGS) entry which is preliminary data.</text>
</comment>
<sequence length="258" mass="27951">MLKVENLSFSYGENPVLKNVDFCVEDGEFVAVLGANGAGKSTLFKVICGLEKPQKGRVLLSGKPLGGYSPSELAKIRSALMQDSEFNFESSVLDFVLLGRYARGGFFASKEDIFIAKNALSAVGMSGFEGRVFTRLSGGERRRVELARALCQIGACGRAGTLLMLDEPNSNLDPKNSNLAMSAVKKFADAKTSVLAILHDVNLASQHADKIALLRDGEIFAFGEPKCVLTSENLKFAYGAENKIFEDGKNKYAVFLKE</sequence>
<dbReference type="PANTHER" id="PTHR42794">
    <property type="entry name" value="HEMIN IMPORT ATP-BINDING PROTEIN HMUV"/>
    <property type="match status" value="1"/>
</dbReference>
<reference evidence="7 8" key="1">
    <citation type="submission" date="2022-03" db="EMBL/GenBank/DDBJ databases">
        <title>Novel taxa within the pig intestine.</title>
        <authorList>
            <person name="Wylensek D."/>
            <person name="Bishof K."/>
            <person name="Afrizal A."/>
            <person name="Clavel T."/>
        </authorList>
    </citation>
    <scope>NUCLEOTIDE SEQUENCE [LARGE SCALE GENOMIC DNA]</scope>
    <source>
        <strain evidence="7 8">CLA-KB-P66</strain>
    </source>
</reference>
<dbReference type="SMART" id="SM00382">
    <property type="entry name" value="AAA"/>
    <property type="match status" value="1"/>
</dbReference>
<dbReference type="Pfam" id="PF00005">
    <property type="entry name" value="ABC_tran"/>
    <property type="match status" value="1"/>
</dbReference>
<dbReference type="SUPFAM" id="SSF52540">
    <property type="entry name" value="P-loop containing nucleoside triphosphate hydrolases"/>
    <property type="match status" value="1"/>
</dbReference>
<keyword evidence="2" id="KW-0547">Nucleotide-binding</keyword>
<protein>
    <submittedName>
        <fullName evidence="7">ABC transporter ATP-binding protein</fullName>
    </submittedName>
</protein>
<dbReference type="InterPro" id="IPR003439">
    <property type="entry name" value="ABC_transporter-like_ATP-bd"/>
</dbReference>
<comment type="function">
    <text evidence="5">Part of the ABC transporter complex HmuTUV involved in hemin import. Responsible for energy coupling to the transport system.</text>
</comment>
<evidence type="ECO:0000256" key="4">
    <source>
        <dbReference type="ARBA" id="ARBA00022967"/>
    </source>
</evidence>
<dbReference type="EMBL" id="JALBUT010000006">
    <property type="protein sequence ID" value="MDX8415726.1"/>
    <property type="molecule type" value="Genomic_DNA"/>
</dbReference>
<keyword evidence="4" id="KW-1278">Translocase</keyword>
<evidence type="ECO:0000256" key="2">
    <source>
        <dbReference type="ARBA" id="ARBA00022741"/>
    </source>
</evidence>
<proteinExistence type="predicted"/>
<dbReference type="PROSITE" id="PS50893">
    <property type="entry name" value="ABC_TRANSPORTER_2"/>
    <property type="match status" value="1"/>
</dbReference>
<dbReference type="CDD" id="cd03214">
    <property type="entry name" value="ABC_Iron-Siderophores_B12_Hemin"/>
    <property type="match status" value="1"/>
</dbReference>
<evidence type="ECO:0000313" key="7">
    <source>
        <dbReference type="EMBL" id="MDX8415726.1"/>
    </source>
</evidence>
<evidence type="ECO:0000256" key="3">
    <source>
        <dbReference type="ARBA" id="ARBA00022840"/>
    </source>
</evidence>
<dbReference type="InterPro" id="IPR017871">
    <property type="entry name" value="ABC_transporter-like_CS"/>
</dbReference>
<keyword evidence="8" id="KW-1185">Reference proteome</keyword>
<gene>
    <name evidence="7" type="ORF">MOX91_05985</name>
</gene>
<evidence type="ECO:0000313" key="8">
    <source>
        <dbReference type="Proteomes" id="UP001275932"/>
    </source>
</evidence>
<feature type="domain" description="ABC transporter" evidence="6">
    <location>
        <begin position="2"/>
        <end position="241"/>
    </location>
</feature>
<name>A0ABU4WGP1_9BACT</name>
<dbReference type="GO" id="GO:0005524">
    <property type="term" value="F:ATP binding"/>
    <property type="evidence" value="ECO:0007669"/>
    <property type="project" value="UniProtKB-KW"/>
</dbReference>